<dbReference type="OrthoDB" id="642895at2759"/>
<feature type="compositionally biased region" description="Polar residues" evidence="1">
    <location>
        <begin position="640"/>
        <end position="653"/>
    </location>
</feature>
<reference evidence="2 3" key="2">
    <citation type="submission" date="2018-11" db="EMBL/GenBank/DDBJ databases">
        <authorList>
            <consortium name="Pathogen Informatics"/>
        </authorList>
    </citation>
    <scope>NUCLEOTIDE SEQUENCE [LARGE SCALE GENOMIC DNA]</scope>
</reference>
<feature type="compositionally biased region" description="Polar residues" evidence="1">
    <location>
        <begin position="624"/>
        <end position="633"/>
    </location>
</feature>
<dbReference type="WBParaSite" id="TTAC_0000674001-mRNA-1">
    <property type="protein sequence ID" value="TTAC_0000674001-mRNA-1"/>
    <property type="gene ID" value="TTAC_0000674001"/>
</dbReference>
<evidence type="ECO:0000313" key="2">
    <source>
        <dbReference type="EMBL" id="VDM30979.1"/>
    </source>
</evidence>
<feature type="compositionally biased region" description="Polar residues" evidence="1">
    <location>
        <begin position="16"/>
        <end position="25"/>
    </location>
</feature>
<evidence type="ECO:0000313" key="4">
    <source>
        <dbReference type="WBParaSite" id="TTAC_0000674001-mRNA-1"/>
    </source>
</evidence>
<gene>
    <name evidence="2" type="ORF">TTAC_LOCUS6725</name>
</gene>
<evidence type="ECO:0000256" key="1">
    <source>
        <dbReference type="SAM" id="MobiDB-lite"/>
    </source>
</evidence>
<feature type="region of interest" description="Disordered" evidence="1">
    <location>
        <begin position="624"/>
        <end position="658"/>
    </location>
</feature>
<proteinExistence type="predicted"/>
<feature type="compositionally biased region" description="Low complexity" evidence="1">
    <location>
        <begin position="486"/>
        <end position="497"/>
    </location>
</feature>
<reference evidence="4" key="1">
    <citation type="submission" date="2016-04" db="UniProtKB">
        <authorList>
            <consortium name="WormBaseParasite"/>
        </authorList>
    </citation>
    <scope>IDENTIFICATION</scope>
</reference>
<sequence length="897" mass="99246">MPVGGGGSPPRPVPSTDASRSVSPFSRTTLSNEDWLDHLFSNLREKVDRILKIWDDIGLDEKPYKERKCILKRHLDMLLDNMISEEERSVAHLHSVVNEMEVKVSKLNGILGLKDEQLQQNLPLILRERNLAEAYKHLSVMVSNRIGRFRSLVAEHQRLSKALGRPLKHYAYDYAPSPQLLEAIERDINELLIKLAQRYAETCNHKIPNQVIESDTTTGGNDDCTLSSNTCDANSNTSTSTFLSLKKRVAVIRECTQTNRLKETISSNLYELHKLFDECLVDPCIRELYPLETNESSLDEVYLEHLETQIKDWQDYRTRHTDAIAAFYSWRASFARLLQVEELLYESKHPETRSKDLFKLEREAISIRERILPQLEKLLFSAARKSRNFKIFGLPAKVYIDEVRREADIAPPGTQRLSSEKQAQLLSKSALLRTSNTTNARSNLRKSLLRLNQPPQSIVVTAGAPSDGSSLRANSYSEFNNPHPDNNQSASAVSNSAKLSEKRPGGLKAEWPGLRDEAGSTTFPTASSSSKIVTPSRLRPPRIMVGSASKTRSPFVPYGGMQQTFRRPPRLPADSSHPISVLDFFSRGGGKLAQVSRKLEFPCFGTLSIKNAVSRVCAQSSLGDLNPTSSSRSANHEDSNPSTHQSASPTSVKSDPVFATPIGRAPVARKKGTTTLHLSASCGSLNRLAPLFEVPSRPVSVMDLFGPRCNNAIPTLAAKKTSGNKITPGPKGAMFSGWKAKMDRETTLQDGLSDRLITPGFSSSTSLLAGNRSASPISAKSEEIFTTPVCRAPIPSIQKNGLHTAPLVSTTTTSSRLRTTRVVASSAVITPIMSTPRSRLDQMTSRALPASEESSRSLSVVEFFRRGGKHDTMKSILPQLYEAGQQMNTSLQEDIIF</sequence>
<feature type="region of interest" description="Disordered" evidence="1">
    <location>
        <begin position="1"/>
        <end position="25"/>
    </location>
</feature>
<dbReference type="AlphaFoldDB" id="A0A0R3X0Q8"/>
<dbReference type="STRING" id="6205.A0A0R3X0Q8"/>
<dbReference type="Proteomes" id="UP000274429">
    <property type="component" value="Unassembled WGS sequence"/>
</dbReference>
<evidence type="ECO:0000313" key="3">
    <source>
        <dbReference type="Proteomes" id="UP000274429"/>
    </source>
</evidence>
<name>A0A0R3X0Q8_HYDTA</name>
<accession>A0A0R3X0Q8</accession>
<feature type="compositionally biased region" description="Polar residues" evidence="1">
    <location>
        <begin position="467"/>
        <end position="485"/>
    </location>
</feature>
<organism evidence="4">
    <name type="scientific">Hydatigena taeniaeformis</name>
    <name type="common">Feline tapeworm</name>
    <name type="synonym">Taenia taeniaeformis</name>
    <dbReference type="NCBI Taxonomy" id="6205"/>
    <lineage>
        <taxon>Eukaryota</taxon>
        <taxon>Metazoa</taxon>
        <taxon>Spiralia</taxon>
        <taxon>Lophotrochozoa</taxon>
        <taxon>Platyhelminthes</taxon>
        <taxon>Cestoda</taxon>
        <taxon>Eucestoda</taxon>
        <taxon>Cyclophyllidea</taxon>
        <taxon>Taeniidae</taxon>
        <taxon>Hydatigera</taxon>
    </lineage>
</organism>
<keyword evidence="3" id="KW-1185">Reference proteome</keyword>
<dbReference type="Pfam" id="PF03999">
    <property type="entry name" value="MAP65_ASE1"/>
    <property type="match status" value="1"/>
</dbReference>
<protein>
    <submittedName>
        <fullName evidence="4">Protein regulator of cytokinesis 1</fullName>
    </submittedName>
</protein>
<feature type="compositionally biased region" description="Polar residues" evidence="1">
    <location>
        <begin position="519"/>
        <end position="533"/>
    </location>
</feature>
<dbReference type="EMBL" id="UYWX01020318">
    <property type="protein sequence ID" value="VDM30979.1"/>
    <property type="molecule type" value="Genomic_DNA"/>
</dbReference>
<feature type="region of interest" description="Disordered" evidence="1">
    <location>
        <begin position="459"/>
        <end position="534"/>
    </location>
</feature>